<proteinExistence type="predicted"/>
<dbReference type="Gene3D" id="2.60.40.3110">
    <property type="match status" value="1"/>
</dbReference>
<sequence length="793" mass="83019">MLCVHQGLAHAAAPEVAPAPDDTGAAAAGPALDLQLEVFVNGVTTGLIGSFRQEADGTLSVDPKELSELGIRPQRAALGADGRVRLDRMSGASFRYDAASQSLQVEAPDALRIPRNVDARGDPVARADPESDWGVVSNYTLFANFQNEEFFSIPDYQGTSATLDNTLFSPFGNLNYSFIANTGASEYGAPDFLRLNTSWTYFDARNLATYTAGDLVSGGLLWTRPVRLGGVQIRRNFGLRPDLVTLPIPSLAGSAAVPSTVEVFVNGQRTLDKQLPSGPFQVTNLPIVAGPGQARLVLTESSGRQIVADVPFYVSTQLLAEGLVDYSLEAGYARNYYGIYSDVYYSDPVGSGTIRYGLSNQLTIEAHAEGGAGLVNGGFGGAFNLASYGVMSLAGAASVLDDRSGYQIAGSIEFAIDSWRVSLRSQRTFGDYQDIASVTAEGQELPTPFSVAPLFNALPPRAIDQLSISTPLADRASLNLNFTNYEQIDGSNYRIAGISYARPLFNGNLFVNGFMDFANAGSYGATLGFSVPLGPQSSGALSADVDAQGASIAAQAMKSEGLEPGSYGWRFLDSEGAQTYRGVAGSYRGQNGRVEVGVQQYGSGGNAFTATAQGAIVAAGGGVFFSNQISDSFGVVDVGAPGVPVRAQNHMVGVTDAGGKVLVPNLQSYEENAIEIDPTNLPVDAQIANTRRTVVPAARSGVLVKFGVKSGGASALVAFIDAKGVALPMGTLVALNGSPQPVVVGYDGQAFLGDLQPSNSATITLPDGNSCAASFDFTPRPGRQVVIEKVPCQ</sequence>
<feature type="domain" description="PapC-like C-terminal" evidence="1">
    <location>
        <begin position="721"/>
        <end position="778"/>
    </location>
</feature>
<organism evidence="2 3">
    <name type="scientific">Ancylobacter oerskovii</name>
    <dbReference type="NCBI Taxonomy" id="459519"/>
    <lineage>
        <taxon>Bacteria</taxon>
        <taxon>Pseudomonadati</taxon>
        <taxon>Pseudomonadota</taxon>
        <taxon>Alphaproteobacteria</taxon>
        <taxon>Hyphomicrobiales</taxon>
        <taxon>Xanthobacteraceae</taxon>
        <taxon>Ancylobacter</taxon>
    </lineage>
</organism>
<dbReference type="InterPro" id="IPR042186">
    <property type="entry name" value="FimD_plug_dom"/>
</dbReference>
<name>A0ABW4Z200_9HYPH</name>
<keyword evidence="3" id="KW-1185">Reference proteome</keyword>
<gene>
    <name evidence="2" type="ORF">ACFSNC_19385</name>
</gene>
<dbReference type="Gene3D" id="2.60.40.2070">
    <property type="match status" value="1"/>
</dbReference>
<dbReference type="RefSeq" id="WP_213353719.1">
    <property type="nucleotide sequence ID" value="NZ_JAHBGB010000037.1"/>
</dbReference>
<dbReference type="Pfam" id="PF00577">
    <property type="entry name" value="Usher"/>
    <property type="match status" value="1"/>
</dbReference>
<dbReference type="Pfam" id="PF13953">
    <property type="entry name" value="PapC_C"/>
    <property type="match status" value="1"/>
</dbReference>
<evidence type="ECO:0000313" key="2">
    <source>
        <dbReference type="EMBL" id="MFD2142575.1"/>
    </source>
</evidence>
<protein>
    <submittedName>
        <fullName evidence="2">Fimbria/pilus outer membrane usher protein</fullName>
    </submittedName>
</protein>
<evidence type="ECO:0000259" key="1">
    <source>
        <dbReference type="Pfam" id="PF13953"/>
    </source>
</evidence>
<dbReference type="InterPro" id="IPR043142">
    <property type="entry name" value="PapC-like_C_sf"/>
</dbReference>
<dbReference type="InterPro" id="IPR000015">
    <property type="entry name" value="Fimb_usher"/>
</dbReference>
<dbReference type="EMBL" id="JBHUHD010000001">
    <property type="protein sequence ID" value="MFD2142575.1"/>
    <property type="molecule type" value="Genomic_DNA"/>
</dbReference>
<dbReference type="PANTHER" id="PTHR30451:SF5">
    <property type="entry name" value="SLR0019 PROTEIN"/>
    <property type="match status" value="1"/>
</dbReference>
<dbReference type="Proteomes" id="UP001597299">
    <property type="component" value="Unassembled WGS sequence"/>
</dbReference>
<comment type="caution">
    <text evidence="2">The sequence shown here is derived from an EMBL/GenBank/DDBJ whole genome shotgun (WGS) entry which is preliminary data.</text>
</comment>
<dbReference type="Gene3D" id="2.60.40.2610">
    <property type="entry name" value="Outer membrane usher protein FimD, plug domain"/>
    <property type="match status" value="1"/>
</dbReference>
<accession>A0ABW4Z200</accession>
<reference evidence="3" key="1">
    <citation type="journal article" date="2019" name="Int. J. Syst. Evol. Microbiol.">
        <title>The Global Catalogue of Microorganisms (GCM) 10K type strain sequencing project: providing services to taxonomists for standard genome sequencing and annotation.</title>
        <authorList>
            <consortium name="The Broad Institute Genomics Platform"/>
            <consortium name="The Broad Institute Genome Sequencing Center for Infectious Disease"/>
            <person name="Wu L."/>
            <person name="Ma J."/>
        </authorList>
    </citation>
    <scope>NUCLEOTIDE SEQUENCE [LARGE SCALE GENOMIC DNA]</scope>
    <source>
        <strain evidence="3">CCM 7435</strain>
    </source>
</reference>
<dbReference type="PANTHER" id="PTHR30451">
    <property type="entry name" value="OUTER MEMBRANE USHER PROTEIN"/>
    <property type="match status" value="1"/>
</dbReference>
<dbReference type="InterPro" id="IPR025949">
    <property type="entry name" value="PapC-like_C"/>
</dbReference>
<evidence type="ECO:0000313" key="3">
    <source>
        <dbReference type="Proteomes" id="UP001597299"/>
    </source>
</evidence>